<evidence type="ECO:0000259" key="2">
    <source>
        <dbReference type="Pfam" id="PF24016"/>
    </source>
</evidence>
<dbReference type="Proteomes" id="UP001213623">
    <property type="component" value="Chromosome 8"/>
</dbReference>
<feature type="compositionally biased region" description="Basic and acidic residues" evidence="1">
    <location>
        <begin position="202"/>
        <end position="212"/>
    </location>
</feature>
<sequence length="243" mass="26656">MSNLSTRENRRSVMMAQADDAAVPPELEELEARELQQQDADPPVRHLRIDWPSSSIKGRFAIGPSVPDRQTPLYDMPAPNDVSQNSASAVFLTKTSPINVTVHVLHGQGSHTPRDVSPESGALNPVQVLQTMQRQAVFVSGKSSRNSVCLHVPYYVGRKPLCIRASSHSGNVTVILPQTFNGLISWNTESGVVSLSPQVTERTQRLDSEPSKKRGTVKMAADPDLPPWMTAQGRRGDACEWRA</sequence>
<name>A0AAF0J9A9_9BASI</name>
<dbReference type="AlphaFoldDB" id="A0AAF0J9A9"/>
<proteinExistence type="predicted"/>
<evidence type="ECO:0000313" key="3">
    <source>
        <dbReference type="EMBL" id="WFD28915.1"/>
    </source>
</evidence>
<evidence type="ECO:0000256" key="1">
    <source>
        <dbReference type="SAM" id="MobiDB-lite"/>
    </source>
</evidence>
<keyword evidence="4" id="KW-1185">Reference proteome</keyword>
<organism evidence="3 4">
    <name type="scientific">Malassezia nana</name>
    <dbReference type="NCBI Taxonomy" id="180528"/>
    <lineage>
        <taxon>Eukaryota</taxon>
        <taxon>Fungi</taxon>
        <taxon>Dikarya</taxon>
        <taxon>Basidiomycota</taxon>
        <taxon>Ustilaginomycotina</taxon>
        <taxon>Malasseziomycetes</taxon>
        <taxon>Malasseziales</taxon>
        <taxon>Malasseziaceae</taxon>
        <taxon>Malassezia</taxon>
    </lineage>
</organism>
<dbReference type="InterPro" id="IPR055754">
    <property type="entry name" value="DUF7330"/>
</dbReference>
<evidence type="ECO:0000313" key="4">
    <source>
        <dbReference type="Proteomes" id="UP001213623"/>
    </source>
</evidence>
<gene>
    <name evidence="3" type="ORF">MNAN1_003931</name>
</gene>
<dbReference type="EMBL" id="CP119899">
    <property type="protein sequence ID" value="WFD28915.1"/>
    <property type="molecule type" value="Genomic_DNA"/>
</dbReference>
<reference evidence="3" key="1">
    <citation type="submission" date="2023-03" db="EMBL/GenBank/DDBJ databases">
        <title>Mating type loci evolution in Malassezia.</title>
        <authorList>
            <person name="Coelho M.A."/>
        </authorList>
    </citation>
    <scope>NUCLEOTIDE SEQUENCE</scope>
    <source>
        <strain evidence="3">CBS 9557</strain>
    </source>
</reference>
<accession>A0AAF0J9A9</accession>
<feature type="region of interest" description="Disordered" evidence="1">
    <location>
        <begin position="200"/>
        <end position="236"/>
    </location>
</feature>
<dbReference type="Pfam" id="PF24016">
    <property type="entry name" value="DUF7330"/>
    <property type="match status" value="1"/>
</dbReference>
<protein>
    <recommendedName>
        <fullName evidence="2">DUF7330 domain-containing protein</fullName>
    </recommendedName>
</protein>
<feature type="region of interest" description="Disordered" evidence="1">
    <location>
        <begin position="1"/>
        <end position="22"/>
    </location>
</feature>
<feature type="domain" description="DUF7330" evidence="2">
    <location>
        <begin position="46"/>
        <end position="214"/>
    </location>
</feature>